<gene>
    <name evidence="1" type="ORF">SAMN06297397_0959</name>
</gene>
<organism evidence="1 2">
    <name type="scientific">Aristaeella lactis</name>
    <dbReference type="NCBI Taxonomy" id="3046383"/>
    <lineage>
        <taxon>Bacteria</taxon>
        <taxon>Bacillati</taxon>
        <taxon>Bacillota</taxon>
        <taxon>Clostridia</taxon>
        <taxon>Eubacteriales</taxon>
        <taxon>Aristaeellaceae</taxon>
        <taxon>Aristaeella</taxon>
    </lineage>
</organism>
<keyword evidence="2" id="KW-1185">Reference proteome</keyword>
<evidence type="ECO:0000313" key="1">
    <source>
        <dbReference type="EMBL" id="SMC44725.1"/>
    </source>
</evidence>
<comment type="caution">
    <text evidence="1">The sequence shown here is derived from an EMBL/GenBank/DDBJ whole genome shotgun (WGS) entry which is preliminary data.</text>
</comment>
<protein>
    <submittedName>
        <fullName evidence="1">VTC domain-containing protein</fullName>
    </submittedName>
</protein>
<dbReference type="Proteomes" id="UP000192328">
    <property type="component" value="Unassembled WGS sequence"/>
</dbReference>
<reference evidence="1" key="1">
    <citation type="submission" date="2017-04" db="EMBL/GenBank/DDBJ databases">
        <authorList>
            <person name="Varghese N."/>
            <person name="Submissions S."/>
        </authorList>
    </citation>
    <scope>NUCLEOTIDE SEQUENCE</scope>
    <source>
        <strain evidence="1">WTE2008</strain>
    </source>
</reference>
<dbReference type="EMBL" id="FWXZ01000001">
    <property type="protein sequence ID" value="SMC44725.1"/>
    <property type="molecule type" value="Genomic_DNA"/>
</dbReference>
<sequence length="238" mass="27849">MAMNTLPLRHELKYFINERQYFVLSGVLDGILNRDPNGDEYNEYHIRSLYFDTVFNNAFYDKMNGVQNRDKYRIRIYNFSDKIIKMECKTKVGSLISKRSITIPKLLCEQLMAGDPTGLETTRSGLLNDVYREMTVNLLRPAVLVDYVREAYLHPAEEVRITFDKQLRTGLWSKDLFNPYVPTIPPFNENLMILEVKYNKSLPSYIRDILNTYCQGACASAISKYTWCRRFEFPGEEA</sequence>
<name>A0AC61PJM6_9FIRM</name>
<evidence type="ECO:0000313" key="2">
    <source>
        <dbReference type="Proteomes" id="UP000192328"/>
    </source>
</evidence>
<accession>A0AC61PJM6</accession>
<proteinExistence type="predicted"/>